<proteinExistence type="predicted"/>
<evidence type="ECO:0000313" key="3">
    <source>
        <dbReference type="RefSeq" id="XP_030080402.1"/>
    </source>
</evidence>
<dbReference type="OrthoDB" id="7923961at2759"/>
<evidence type="ECO:0000256" key="1">
    <source>
        <dbReference type="SAM" id="MobiDB-lite"/>
    </source>
</evidence>
<accession>A0A6J2SW29</accession>
<sequence length="408" mass="46650">MECCDHQFVESKATKRIETNNFQKNILKSSTMSNISNDSGLDDSAICNAGATPATRLSWFLAEVDEGSMEKGEPNGKKRYCVLHSMELLETDVSDKYMTRFVEFRVNGVKLEAKLILAADERRLVDAALLAMSKEQHDEDDDARQLLVQYNEEDAMGERLVQKMVSPNRVAWLSTKPELGGTPLVKLGPGCIGHVLYAYEQRNYMEKVLLHLKARCFDHAFDEHLDAAQEPMDNNTWLLVQYSPEPEMVVYQVIPYSQTVWRQENHFKDVIAYIQLPGNEVVLQAVVISYSQDEKQMKNKFNQLRRYALELEFPLPDELDRQLQHGSGTAALFARASNTLFQRAEQRDASGEHKQLRRSLEQMSEKAQNEAELIIEAFDMVDNINRNLKCRMDQPKPEIASNSGDELH</sequence>
<dbReference type="OMA" id="RCFDHAF"/>
<protein>
    <submittedName>
        <fullName evidence="3">Early boundary activity protein 3</fullName>
    </submittedName>
</protein>
<dbReference type="AlphaFoldDB" id="A0A6J2SW29"/>
<feature type="region of interest" description="Disordered" evidence="1">
    <location>
        <begin position="344"/>
        <end position="363"/>
    </location>
</feature>
<dbReference type="CTD" id="33670"/>
<gene>
    <name evidence="3" type="primary">LOC111596094</name>
</gene>
<organism evidence="2 3">
    <name type="scientific">Drosophila hydei</name>
    <name type="common">Fruit fly</name>
    <dbReference type="NCBI Taxonomy" id="7224"/>
    <lineage>
        <taxon>Eukaryota</taxon>
        <taxon>Metazoa</taxon>
        <taxon>Ecdysozoa</taxon>
        <taxon>Arthropoda</taxon>
        <taxon>Hexapoda</taxon>
        <taxon>Insecta</taxon>
        <taxon>Pterygota</taxon>
        <taxon>Neoptera</taxon>
        <taxon>Endopterygota</taxon>
        <taxon>Diptera</taxon>
        <taxon>Brachycera</taxon>
        <taxon>Muscomorpha</taxon>
        <taxon>Ephydroidea</taxon>
        <taxon>Drosophilidae</taxon>
        <taxon>Drosophila</taxon>
    </lineage>
</organism>
<dbReference type="KEGG" id="dhe:111596094"/>
<dbReference type="RefSeq" id="XP_030080402.1">
    <property type="nucleotide sequence ID" value="XM_030224542.1"/>
</dbReference>
<evidence type="ECO:0000313" key="2">
    <source>
        <dbReference type="Proteomes" id="UP000504633"/>
    </source>
</evidence>
<dbReference type="GeneID" id="111596094"/>
<reference evidence="3" key="1">
    <citation type="submission" date="2025-08" db="UniProtKB">
        <authorList>
            <consortium name="RefSeq"/>
        </authorList>
    </citation>
    <scope>IDENTIFICATION</scope>
    <source>
        <strain evidence="3">15085-1641.00</strain>
        <tissue evidence="3">Whole body</tissue>
    </source>
</reference>
<name>A0A6J2SW29_DROHY</name>
<dbReference type="Proteomes" id="UP000504633">
    <property type="component" value="Unplaced"/>
</dbReference>
<keyword evidence="2" id="KW-1185">Reference proteome</keyword>